<evidence type="ECO:0000256" key="2">
    <source>
        <dbReference type="ARBA" id="ARBA00022908"/>
    </source>
</evidence>
<dbReference type="PROSITE" id="PS51900">
    <property type="entry name" value="CB"/>
    <property type="match status" value="1"/>
</dbReference>
<dbReference type="InterPro" id="IPR010998">
    <property type="entry name" value="Integrase_recombinase_N"/>
</dbReference>
<evidence type="ECO:0000256" key="5">
    <source>
        <dbReference type="PROSITE-ProRule" id="PRU01248"/>
    </source>
</evidence>
<dbReference type="Pfam" id="PF13356">
    <property type="entry name" value="Arm-DNA-bind_3"/>
    <property type="match status" value="1"/>
</dbReference>
<dbReference type="AlphaFoldDB" id="A0A2C6DJB3"/>
<dbReference type="RefSeq" id="WP_029096214.1">
    <property type="nucleotide sequence ID" value="NZ_PDDX01000001.1"/>
</dbReference>
<dbReference type="InterPro" id="IPR011010">
    <property type="entry name" value="DNA_brk_join_enz"/>
</dbReference>
<name>A0A2C6DJB3_9GAMM</name>
<evidence type="ECO:0000256" key="6">
    <source>
        <dbReference type="SAM" id="MobiDB-lite"/>
    </source>
</evidence>
<feature type="region of interest" description="Disordered" evidence="6">
    <location>
        <begin position="72"/>
        <end position="91"/>
    </location>
</feature>
<evidence type="ECO:0000259" key="8">
    <source>
        <dbReference type="PROSITE" id="PS51900"/>
    </source>
</evidence>
<dbReference type="SUPFAM" id="SSF56349">
    <property type="entry name" value="DNA breaking-rejoining enzymes"/>
    <property type="match status" value="1"/>
</dbReference>
<keyword evidence="4" id="KW-0233">DNA recombination</keyword>
<dbReference type="CDD" id="cd00801">
    <property type="entry name" value="INT_P4_C"/>
    <property type="match status" value="1"/>
</dbReference>
<dbReference type="InterPro" id="IPR002104">
    <property type="entry name" value="Integrase_catalytic"/>
</dbReference>
<dbReference type="OrthoDB" id="9795573at2"/>
<dbReference type="PROSITE" id="PS51898">
    <property type="entry name" value="TYR_RECOMBINASE"/>
    <property type="match status" value="1"/>
</dbReference>
<dbReference type="InterPro" id="IPR050808">
    <property type="entry name" value="Phage_Integrase"/>
</dbReference>
<dbReference type="Gene3D" id="1.10.443.10">
    <property type="entry name" value="Intergrase catalytic core"/>
    <property type="match status" value="1"/>
</dbReference>
<gene>
    <name evidence="9" type="ORF">CRN84_05730</name>
</gene>
<dbReference type="InterPro" id="IPR025166">
    <property type="entry name" value="Integrase_DNA_bind_dom"/>
</dbReference>
<dbReference type="GO" id="GO:0003677">
    <property type="term" value="F:DNA binding"/>
    <property type="evidence" value="ECO:0007669"/>
    <property type="project" value="UniProtKB-UniRule"/>
</dbReference>
<dbReference type="STRING" id="1111728.GCA_000427805_00633"/>
<evidence type="ECO:0000256" key="1">
    <source>
        <dbReference type="ARBA" id="ARBA00008857"/>
    </source>
</evidence>
<dbReference type="Pfam" id="PF22022">
    <property type="entry name" value="Phage_int_M"/>
    <property type="match status" value="1"/>
</dbReference>
<protein>
    <submittedName>
        <fullName evidence="9">Integrase</fullName>
    </submittedName>
</protein>
<dbReference type="EMBL" id="PDDX01000001">
    <property type="protein sequence ID" value="PHI28844.1"/>
    <property type="molecule type" value="Genomic_DNA"/>
</dbReference>
<proteinExistence type="inferred from homology"/>
<comment type="similarity">
    <text evidence="1">Belongs to the 'phage' integrase family.</text>
</comment>
<dbReference type="Pfam" id="PF00589">
    <property type="entry name" value="Phage_integrase"/>
    <property type="match status" value="1"/>
</dbReference>
<dbReference type="InterPro" id="IPR038488">
    <property type="entry name" value="Integrase_DNA-bd_sf"/>
</dbReference>
<comment type="caution">
    <text evidence="9">The sequence shown here is derived from an EMBL/GenBank/DDBJ whole genome shotgun (WGS) entry which is preliminary data.</text>
</comment>
<dbReference type="Gene3D" id="3.30.160.390">
    <property type="entry name" value="Integrase, DNA-binding domain"/>
    <property type="match status" value="1"/>
</dbReference>
<accession>A0A2C6DJB3</accession>
<dbReference type="PANTHER" id="PTHR30629">
    <property type="entry name" value="PROPHAGE INTEGRASE"/>
    <property type="match status" value="1"/>
</dbReference>
<sequence>MPLNARQVETVKPKDKEYKLTDERGLYLLVKPNGSKYWRLKYRIAGKEKKLAIGVYPDVSLADARLKRDEARKALTQGTDPSEKKQQEKQAKKYTIENTFKALAMEWHAHKCKSWSEGYAESVLDALNKDIFPHVGKRPIADIRPLDMLQVLRIIEKRGALEKMRKVRQSCNQIFRYAIATGRAEINPTAELVGTLATQKAEHFPHLSAGELPELLTALASYSGSPLTRLATRLLLLTGVRTIELRAAQWKEFDFEQGLWEIPIERMKMRRLHLVPLSNQVISTLRELHAITGHYPLLFPGRNNVNKPMSEASINMVLKRLGYDGKATGHGFRHTMSTILHEQGYSSAWVETQLAHADKNSIRGTYNHAQYLDGRREMLQWYADYMDNLEHGGNVVHGTFKKQA</sequence>
<dbReference type="InterPro" id="IPR053876">
    <property type="entry name" value="Phage_int_M"/>
</dbReference>
<feature type="compositionally biased region" description="Basic and acidic residues" evidence="6">
    <location>
        <begin position="81"/>
        <end position="91"/>
    </location>
</feature>
<keyword evidence="10" id="KW-1185">Reference proteome</keyword>
<reference evidence="10" key="1">
    <citation type="submission" date="2017-09" db="EMBL/GenBank/DDBJ databases">
        <title>FDA dAtabase for Regulatory Grade micrObial Sequences (FDA-ARGOS): Supporting development and validation of Infectious Disease Dx tests.</title>
        <authorList>
            <person name="Minogue T."/>
            <person name="Wolcott M."/>
            <person name="Wasieloski L."/>
            <person name="Aguilar W."/>
            <person name="Moore D."/>
            <person name="Tallon L."/>
            <person name="Sadzewicz L."/>
            <person name="Ott S."/>
            <person name="Zhao X."/>
            <person name="Nagaraj S."/>
            <person name="Vavikolanu K."/>
            <person name="Aluvathingal J."/>
            <person name="Nadendla S."/>
            <person name="Sichtig H."/>
        </authorList>
    </citation>
    <scope>NUCLEOTIDE SEQUENCE [LARGE SCALE GENOMIC DNA]</scope>
    <source>
        <strain evidence="10">FDAARGOS_387</strain>
    </source>
</reference>
<feature type="domain" description="Core-binding (CB)" evidence="8">
    <location>
        <begin position="98"/>
        <end position="179"/>
    </location>
</feature>
<evidence type="ECO:0000256" key="4">
    <source>
        <dbReference type="ARBA" id="ARBA00023172"/>
    </source>
</evidence>
<dbReference type="InterPro" id="IPR044068">
    <property type="entry name" value="CB"/>
</dbReference>
<dbReference type="Gene3D" id="1.10.150.130">
    <property type="match status" value="1"/>
</dbReference>
<dbReference type="Proteomes" id="UP000224974">
    <property type="component" value="Unassembled WGS sequence"/>
</dbReference>
<evidence type="ECO:0000259" key="7">
    <source>
        <dbReference type="PROSITE" id="PS51898"/>
    </source>
</evidence>
<dbReference type="InterPro" id="IPR013762">
    <property type="entry name" value="Integrase-like_cat_sf"/>
</dbReference>
<dbReference type="GO" id="GO:0006310">
    <property type="term" value="P:DNA recombination"/>
    <property type="evidence" value="ECO:0007669"/>
    <property type="project" value="UniProtKB-KW"/>
</dbReference>
<keyword evidence="3 5" id="KW-0238">DNA-binding</keyword>
<dbReference type="PANTHER" id="PTHR30629:SF2">
    <property type="entry name" value="PROPHAGE INTEGRASE INTS-RELATED"/>
    <property type="match status" value="1"/>
</dbReference>
<keyword evidence="2" id="KW-0229">DNA integration</keyword>
<dbReference type="GO" id="GO:0015074">
    <property type="term" value="P:DNA integration"/>
    <property type="evidence" value="ECO:0007669"/>
    <property type="project" value="UniProtKB-KW"/>
</dbReference>
<organism evidence="9 10">
    <name type="scientific">Budvicia aquatica</name>
    <dbReference type="NCBI Taxonomy" id="82979"/>
    <lineage>
        <taxon>Bacteria</taxon>
        <taxon>Pseudomonadati</taxon>
        <taxon>Pseudomonadota</taxon>
        <taxon>Gammaproteobacteria</taxon>
        <taxon>Enterobacterales</taxon>
        <taxon>Budviciaceae</taxon>
        <taxon>Budvicia</taxon>
    </lineage>
</organism>
<evidence type="ECO:0000313" key="9">
    <source>
        <dbReference type="EMBL" id="PHI28844.1"/>
    </source>
</evidence>
<evidence type="ECO:0000256" key="3">
    <source>
        <dbReference type="ARBA" id="ARBA00023125"/>
    </source>
</evidence>
<feature type="domain" description="Tyr recombinase" evidence="7">
    <location>
        <begin position="202"/>
        <end position="379"/>
    </location>
</feature>
<evidence type="ECO:0000313" key="10">
    <source>
        <dbReference type="Proteomes" id="UP000224974"/>
    </source>
</evidence>